<dbReference type="EMBL" id="VEPZ02000859">
    <property type="protein sequence ID" value="KAE8715535.1"/>
    <property type="molecule type" value="Genomic_DNA"/>
</dbReference>
<dbReference type="CDD" id="cd11393">
    <property type="entry name" value="bHLH_AtbHLH_like"/>
    <property type="match status" value="1"/>
</dbReference>
<sequence length="377" mass="42217">MESENLHHQHQLQNHLVWPSSSSSISPCHGVSSSHSWIPNITLNSSEFNPTYNEESLHSRPKNDMLASPQNSSMIRDWANSSSSFGESRQLPQANYLENKEQIDLNDLSQKLLFKTISSGFPMFSADSEFYSSSQNCSIPRNSSSPSRGSFSQIYPSINISSLNHVSSPRNIPSSFDMNLEALDFLNPARFRRSSRFCYPSDPSEDHHDSLGIYKEMSHSFGLHHHHNLQQSNRRPAAYSPSQMSPFPAEITKEKRSGISSEAQAAAAAKKYRLESRTSCPPFKVSKEKLRDRIAALQQLVSPFGKTLSVPYMKSSRNKTSRSKQGGSTMEDEDEDEEVQWDLKSRGLCLVPLSCMSYVTSDSGGGIWQLPPHTFTG</sequence>
<feature type="region of interest" description="Disordered" evidence="2">
    <location>
        <begin position="50"/>
        <end position="70"/>
    </location>
</feature>
<evidence type="ECO:0000256" key="2">
    <source>
        <dbReference type="SAM" id="MobiDB-lite"/>
    </source>
</evidence>
<feature type="compositionally biased region" description="Polar residues" evidence="2">
    <location>
        <begin position="229"/>
        <end position="244"/>
    </location>
</feature>
<keyword evidence="1 3" id="KW-0238">DNA-binding</keyword>
<evidence type="ECO:0000256" key="1">
    <source>
        <dbReference type="ARBA" id="ARBA00023125"/>
    </source>
</evidence>
<organism evidence="3 4">
    <name type="scientific">Hibiscus syriacus</name>
    <name type="common">Rose of Sharon</name>
    <dbReference type="NCBI Taxonomy" id="106335"/>
    <lineage>
        <taxon>Eukaryota</taxon>
        <taxon>Viridiplantae</taxon>
        <taxon>Streptophyta</taxon>
        <taxon>Embryophyta</taxon>
        <taxon>Tracheophyta</taxon>
        <taxon>Spermatophyta</taxon>
        <taxon>Magnoliopsida</taxon>
        <taxon>eudicotyledons</taxon>
        <taxon>Gunneridae</taxon>
        <taxon>Pentapetalae</taxon>
        <taxon>rosids</taxon>
        <taxon>malvids</taxon>
        <taxon>Malvales</taxon>
        <taxon>Malvaceae</taxon>
        <taxon>Malvoideae</taxon>
        <taxon>Hibiscus</taxon>
    </lineage>
</organism>
<dbReference type="InterPro" id="IPR045239">
    <property type="entry name" value="bHLH95_bHLH"/>
</dbReference>
<protein>
    <submittedName>
        <fullName evidence="3">Basic helix-loop-helix DNA-binding superfamily protein, putative isoform 2</fullName>
    </submittedName>
</protein>
<name>A0A6A3BH94_HIBSY</name>
<comment type="caution">
    <text evidence="3">The sequence shown here is derived from an EMBL/GenBank/DDBJ whole genome shotgun (WGS) entry which is preliminary data.</text>
</comment>
<feature type="region of interest" description="Disordered" evidence="2">
    <location>
        <begin position="225"/>
        <end position="244"/>
    </location>
</feature>
<feature type="region of interest" description="Disordered" evidence="2">
    <location>
        <begin position="311"/>
        <end position="338"/>
    </location>
</feature>
<dbReference type="Proteomes" id="UP000436088">
    <property type="component" value="Unassembled WGS sequence"/>
</dbReference>
<dbReference type="GO" id="GO:0003677">
    <property type="term" value="F:DNA binding"/>
    <property type="evidence" value="ECO:0007669"/>
    <property type="project" value="UniProtKB-KW"/>
</dbReference>
<proteinExistence type="predicted"/>
<accession>A0A6A3BH94</accession>
<gene>
    <name evidence="3" type="ORF">F3Y22_tig00110163pilonHSYRG00139</name>
</gene>
<dbReference type="AlphaFoldDB" id="A0A6A3BH94"/>
<evidence type="ECO:0000313" key="3">
    <source>
        <dbReference type="EMBL" id="KAE8715535.1"/>
    </source>
</evidence>
<evidence type="ECO:0000313" key="4">
    <source>
        <dbReference type="Proteomes" id="UP000436088"/>
    </source>
</evidence>
<reference evidence="3" key="1">
    <citation type="submission" date="2019-09" db="EMBL/GenBank/DDBJ databases">
        <title>Draft genome information of white flower Hibiscus syriacus.</title>
        <authorList>
            <person name="Kim Y.-M."/>
        </authorList>
    </citation>
    <scope>NUCLEOTIDE SEQUENCE [LARGE SCALE GENOMIC DNA]</scope>
    <source>
        <strain evidence="3">YM2019G1</strain>
    </source>
</reference>
<keyword evidence="4" id="KW-1185">Reference proteome</keyword>